<dbReference type="EMBL" id="GBRH01161947">
    <property type="protein sequence ID" value="JAE35949.1"/>
    <property type="molecule type" value="Transcribed_RNA"/>
</dbReference>
<protein>
    <submittedName>
        <fullName evidence="2">Uncharacterized protein</fullName>
    </submittedName>
</protein>
<organism evidence="2">
    <name type="scientific">Arundo donax</name>
    <name type="common">Giant reed</name>
    <name type="synonym">Donax arundinaceus</name>
    <dbReference type="NCBI Taxonomy" id="35708"/>
    <lineage>
        <taxon>Eukaryota</taxon>
        <taxon>Viridiplantae</taxon>
        <taxon>Streptophyta</taxon>
        <taxon>Embryophyta</taxon>
        <taxon>Tracheophyta</taxon>
        <taxon>Spermatophyta</taxon>
        <taxon>Magnoliopsida</taxon>
        <taxon>Liliopsida</taxon>
        <taxon>Poales</taxon>
        <taxon>Poaceae</taxon>
        <taxon>PACMAD clade</taxon>
        <taxon>Arundinoideae</taxon>
        <taxon>Arundineae</taxon>
        <taxon>Arundo</taxon>
    </lineage>
</organism>
<name>A0A0A9HJE9_ARUDO</name>
<accession>A0A0A9HJE9</accession>
<sequence length="121" mass="12336">MAAASPARFPHRIARPLVLISTATAASNRMASSVGGGGSGHGRGGGGAGRRGLPPSYPERPGAVRSARLQPVLRVLAFESTRSTTCAPPPPPLFSLLHGIVPVNTKIGVAMMHNPARSVGQ</sequence>
<evidence type="ECO:0000313" key="2">
    <source>
        <dbReference type="EMBL" id="JAE35949.1"/>
    </source>
</evidence>
<proteinExistence type="predicted"/>
<reference evidence="2" key="1">
    <citation type="submission" date="2014-09" db="EMBL/GenBank/DDBJ databases">
        <authorList>
            <person name="Magalhaes I.L.F."/>
            <person name="Oliveira U."/>
            <person name="Santos F.R."/>
            <person name="Vidigal T.H.D.A."/>
            <person name="Brescovit A.D."/>
            <person name="Santos A.J."/>
        </authorList>
    </citation>
    <scope>NUCLEOTIDE SEQUENCE</scope>
    <source>
        <tissue evidence="2">Shoot tissue taken approximately 20 cm above the soil surface</tissue>
    </source>
</reference>
<evidence type="ECO:0000256" key="1">
    <source>
        <dbReference type="SAM" id="MobiDB-lite"/>
    </source>
</evidence>
<feature type="compositionally biased region" description="Gly residues" evidence="1">
    <location>
        <begin position="34"/>
        <end position="50"/>
    </location>
</feature>
<dbReference type="AlphaFoldDB" id="A0A0A9HJE9"/>
<reference evidence="2" key="2">
    <citation type="journal article" date="2015" name="Data Brief">
        <title>Shoot transcriptome of the giant reed, Arundo donax.</title>
        <authorList>
            <person name="Barrero R.A."/>
            <person name="Guerrero F.D."/>
            <person name="Moolhuijzen P."/>
            <person name="Goolsby J.A."/>
            <person name="Tidwell J."/>
            <person name="Bellgard S.E."/>
            <person name="Bellgard M.I."/>
        </authorList>
    </citation>
    <scope>NUCLEOTIDE SEQUENCE</scope>
    <source>
        <tissue evidence="2">Shoot tissue taken approximately 20 cm above the soil surface</tissue>
    </source>
</reference>
<feature type="region of interest" description="Disordered" evidence="1">
    <location>
        <begin position="29"/>
        <end position="65"/>
    </location>
</feature>